<dbReference type="InterPro" id="IPR013545">
    <property type="entry name" value="T2SS_protein-GspG_C"/>
</dbReference>
<dbReference type="Proteomes" id="UP000782610">
    <property type="component" value="Unassembled WGS sequence"/>
</dbReference>
<dbReference type="EMBL" id="JACRAF010000069">
    <property type="protein sequence ID" value="MBI4924133.1"/>
    <property type="molecule type" value="Genomic_DNA"/>
</dbReference>
<dbReference type="GO" id="GO:0005886">
    <property type="term" value="C:plasma membrane"/>
    <property type="evidence" value="ECO:0007669"/>
    <property type="project" value="UniProtKB-SubCell"/>
</dbReference>
<dbReference type="InterPro" id="IPR045584">
    <property type="entry name" value="Pilin-like"/>
</dbReference>
<evidence type="ECO:0000256" key="11">
    <source>
        <dbReference type="SAM" id="Phobius"/>
    </source>
</evidence>
<comment type="caution">
    <text evidence="13">The sequence shown here is derived from an EMBL/GenBank/DDBJ whole genome shotgun (WGS) entry which is preliminary data.</text>
</comment>
<feature type="transmembrane region" description="Helical" evidence="11">
    <location>
        <begin position="6"/>
        <end position="28"/>
    </location>
</feature>
<gene>
    <name evidence="13" type="primary">gspG</name>
    <name evidence="13" type="ORF">HY834_20550</name>
</gene>
<organism evidence="13 14">
    <name type="scientific">Devosia nanyangense</name>
    <dbReference type="NCBI Taxonomy" id="1228055"/>
    <lineage>
        <taxon>Bacteria</taxon>
        <taxon>Pseudomonadati</taxon>
        <taxon>Pseudomonadota</taxon>
        <taxon>Alphaproteobacteria</taxon>
        <taxon>Hyphomicrobiales</taxon>
        <taxon>Devosiaceae</taxon>
        <taxon>Devosia</taxon>
    </lineage>
</organism>
<dbReference type="PRINTS" id="PR00813">
    <property type="entry name" value="BCTERIALGSPG"/>
</dbReference>
<comment type="subcellular location">
    <subcellularLocation>
        <location evidence="1">Cell inner membrane</location>
        <topology evidence="1">Single-pass membrane protein</topology>
    </subcellularLocation>
</comment>
<dbReference type="InterPro" id="IPR010054">
    <property type="entry name" value="Type2_sec_GspG"/>
</dbReference>
<dbReference type="Pfam" id="PF08334">
    <property type="entry name" value="T2SSG"/>
    <property type="match status" value="1"/>
</dbReference>
<keyword evidence="5" id="KW-0488">Methylation</keyword>
<evidence type="ECO:0000256" key="8">
    <source>
        <dbReference type="ARBA" id="ARBA00022989"/>
    </source>
</evidence>
<keyword evidence="9 11" id="KW-0472">Membrane</keyword>
<evidence type="ECO:0000256" key="10">
    <source>
        <dbReference type="SAM" id="MobiDB-lite"/>
    </source>
</evidence>
<dbReference type="SUPFAM" id="SSF54523">
    <property type="entry name" value="Pili subunits"/>
    <property type="match status" value="1"/>
</dbReference>
<name>A0A933L561_9HYPH</name>
<evidence type="ECO:0000256" key="3">
    <source>
        <dbReference type="ARBA" id="ARBA00020042"/>
    </source>
</evidence>
<dbReference type="InterPro" id="IPR000983">
    <property type="entry name" value="Bac_GSPG_pilin"/>
</dbReference>
<dbReference type="Gene3D" id="3.30.700.10">
    <property type="entry name" value="Glycoprotein, Type 4 Pilin"/>
    <property type="match status" value="1"/>
</dbReference>
<evidence type="ECO:0000256" key="6">
    <source>
        <dbReference type="ARBA" id="ARBA00022519"/>
    </source>
</evidence>
<evidence type="ECO:0000313" key="13">
    <source>
        <dbReference type="EMBL" id="MBI4924133.1"/>
    </source>
</evidence>
<feature type="region of interest" description="Disordered" evidence="10">
    <location>
        <begin position="117"/>
        <end position="138"/>
    </location>
</feature>
<comment type="similarity">
    <text evidence="2">Belongs to the GSP G family.</text>
</comment>
<evidence type="ECO:0000256" key="4">
    <source>
        <dbReference type="ARBA" id="ARBA00022475"/>
    </source>
</evidence>
<dbReference type="InterPro" id="IPR012902">
    <property type="entry name" value="N_methyl_site"/>
</dbReference>
<dbReference type="NCBIfam" id="TIGR01710">
    <property type="entry name" value="typeII_sec_gspG"/>
    <property type="match status" value="1"/>
</dbReference>
<accession>A0A933L561</accession>
<evidence type="ECO:0000259" key="12">
    <source>
        <dbReference type="Pfam" id="PF08334"/>
    </source>
</evidence>
<dbReference type="NCBIfam" id="TIGR02532">
    <property type="entry name" value="IV_pilin_GFxxxE"/>
    <property type="match status" value="1"/>
</dbReference>
<evidence type="ECO:0000256" key="1">
    <source>
        <dbReference type="ARBA" id="ARBA00004377"/>
    </source>
</evidence>
<evidence type="ECO:0000256" key="9">
    <source>
        <dbReference type="ARBA" id="ARBA00023136"/>
    </source>
</evidence>
<keyword evidence="7 11" id="KW-0812">Transmembrane</keyword>
<dbReference type="GO" id="GO:0015628">
    <property type="term" value="P:protein secretion by the type II secretion system"/>
    <property type="evidence" value="ECO:0007669"/>
    <property type="project" value="InterPro"/>
</dbReference>
<dbReference type="AlphaFoldDB" id="A0A933L561"/>
<dbReference type="Pfam" id="PF07963">
    <property type="entry name" value="N_methyl"/>
    <property type="match status" value="1"/>
</dbReference>
<keyword evidence="8 11" id="KW-1133">Transmembrane helix</keyword>
<evidence type="ECO:0000313" key="14">
    <source>
        <dbReference type="Proteomes" id="UP000782610"/>
    </source>
</evidence>
<keyword evidence="4" id="KW-1003">Cell membrane</keyword>
<keyword evidence="6" id="KW-0997">Cell inner membrane</keyword>
<feature type="domain" description="Type II secretion system protein GspG C-terminal" evidence="12">
    <location>
        <begin position="29"/>
        <end position="133"/>
    </location>
</feature>
<evidence type="ECO:0000256" key="2">
    <source>
        <dbReference type="ARBA" id="ARBA00009984"/>
    </source>
</evidence>
<evidence type="ECO:0000256" key="7">
    <source>
        <dbReference type="ARBA" id="ARBA00022692"/>
    </source>
</evidence>
<sequence>MPPDAGLTILELMVVLVILSIIGVVVSFQVVGQMDRAKVDVARLQLRQLQNALTLFDLDTHRYPTATEGLAALLTAPDNLANWRGPYLKNKELFADPWGHPISYTLDDVGRYVVMSGGSDGKEGGQGSAADIALGQEQ</sequence>
<protein>
    <recommendedName>
        <fullName evidence="3">Type II secretion system core protein G</fullName>
    </recommendedName>
</protein>
<proteinExistence type="inferred from homology"/>
<reference evidence="13" key="1">
    <citation type="submission" date="2020-07" db="EMBL/GenBank/DDBJ databases">
        <title>Huge and variable diversity of episymbiotic CPR bacteria and DPANN archaea in groundwater ecosystems.</title>
        <authorList>
            <person name="He C.Y."/>
            <person name="Keren R."/>
            <person name="Whittaker M."/>
            <person name="Farag I.F."/>
            <person name="Doudna J."/>
            <person name="Cate J.H.D."/>
            <person name="Banfield J.F."/>
        </authorList>
    </citation>
    <scope>NUCLEOTIDE SEQUENCE</scope>
    <source>
        <strain evidence="13">NC_groundwater_1586_Pr3_B-0.1um_66_15</strain>
    </source>
</reference>
<evidence type="ECO:0000256" key="5">
    <source>
        <dbReference type="ARBA" id="ARBA00022481"/>
    </source>
</evidence>
<dbReference type="GO" id="GO:0015627">
    <property type="term" value="C:type II protein secretion system complex"/>
    <property type="evidence" value="ECO:0007669"/>
    <property type="project" value="InterPro"/>
</dbReference>